<comment type="caution">
    <text evidence="2">The sequence shown here is derived from an EMBL/GenBank/DDBJ whole genome shotgun (WGS) entry which is preliminary data.</text>
</comment>
<dbReference type="AlphaFoldDB" id="A0A9X0CRQ4"/>
<dbReference type="EMBL" id="MU826833">
    <property type="protein sequence ID" value="KAJ7373016.1"/>
    <property type="molecule type" value="Genomic_DNA"/>
</dbReference>
<accession>A0A9X0CRQ4</accession>
<name>A0A9X0CRQ4_9CNID</name>
<evidence type="ECO:0000256" key="1">
    <source>
        <dbReference type="SAM" id="MobiDB-lite"/>
    </source>
</evidence>
<feature type="compositionally biased region" description="Acidic residues" evidence="1">
    <location>
        <begin position="16"/>
        <end position="25"/>
    </location>
</feature>
<gene>
    <name evidence="2" type="ORF">OS493_015488</name>
</gene>
<proteinExistence type="predicted"/>
<dbReference type="PANTHER" id="PTHR33480:SF5">
    <property type="entry name" value="SI:DKEY-51D8.9"/>
    <property type="match status" value="1"/>
</dbReference>
<protein>
    <submittedName>
        <fullName evidence="2">Uncharacterized protein</fullName>
    </submittedName>
</protein>
<evidence type="ECO:0000313" key="2">
    <source>
        <dbReference type="EMBL" id="KAJ7373016.1"/>
    </source>
</evidence>
<feature type="region of interest" description="Disordered" evidence="1">
    <location>
        <begin position="1"/>
        <end position="70"/>
    </location>
</feature>
<dbReference type="Proteomes" id="UP001163046">
    <property type="component" value="Unassembled WGS sequence"/>
</dbReference>
<dbReference type="OrthoDB" id="8430171at2759"/>
<sequence length="290" mass="33847">MKKNSRKKTKAVILETDSEGEEDDSASVGANCDSSRREKIKSTELEVETKEDEAVARKRPHDGRSDECKDDGASVKLEVETKEDEEVVISCSKKGKYNARIYDKRHSCFYCDKLCAKIARHYEHHHEHEAEVAEAFAYPRGSKDRRKALEKLRLRGNFHHNLRVLECKSGELIVMRRPGEDEDCSQDDYLPCTHCLGFVKRNDLWRHNKACTFKSGDKDDKTDEEDGDYMKCQKLQAKSKFISFTINMPREELTLPRSCGFHEVRPYNSCRSKRFHYICFWRHDGRKVRN</sequence>
<reference evidence="2" key="1">
    <citation type="submission" date="2023-01" db="EMBL/GenBank/DDBJ databases">
        <title>Genome assembly of the deep-sea coral Lophelia pertusa.</title>
        <authorList>
            <person name="Herrera S."/>
            <person name="Cordes E."/>
        </authorList>
    </citation>
    <scope>NUCLEOTIDE SEQUENCE</scope>
    <source>
        <strain evidence="2">USNM1676648</strain>
        <tissue evidence="2">Polyp</tissue>
    </source>
</reference>
<evidence type="ECO:0000313" key="3">
    <source>
        <dbReference type="Proteomes" id="UP001163046"/>
    </source>
</evidence>
<dbReference type="PANTHER" id="PTHR33480">
    <property type="entry name" value="SET DOMAIN-CONTAINING PROTEIN-RELATED"/>
    <property type="match status" value="1"/>
</dbReference>
<organism evidence="2 3">
    <name type="scientific">Desmophyllum pertusum</name>
    <dbReference type="NCBI Taxonomy" id="174260"/>
    <lineage>
        <taxon>Eukaryota</taxon>
        <taxon>Metazoa</taxon>
        <taxon>Cnidaria</taxon>
        <taxon>Anthozoa</taxon>
        <taxon>Hexacorallia</taxon>
        <taxon>Scleractinia</taxon>
        <taxon>Caryophylliina</taxon>
        <taxon>Caryophylliidae</taxon>
        <taxon>Desmophyllum</taxon>
    </lineage>
</organism>
<keyword evidence="3" id="KW-1185">Reference proteome</keyword>
<feature type="compositionally biased region" description="Basic residues" evidence="1">
    <location>
        <begin position="1"/>
        <end position="10"/>
    </location>
</feature>
<feature type="compositionally biased region" description="Basic and acidic residues" evidence="1">
    <location>
        <begin position="34"/>
        <end position="70"/>
    </location>
</feature>